<feature type="compositionally biased region" description="Basic and acidic residues" evidence="1">
    <location>
        <begin position="453"/>
        <end position="463"/>
    </location>
</feature>
<accession>A0A9P5EM71</accession>
<sequence>MDAEEQKALAALAKYAKGQQMILRPFLNPGAPHTTGQFPDPPGTDSRGHTFEEFVPEHPTNFDASTFKDFGDSELAVIEVVDTISGGLAHGRQMLLCKAITTPVSNEGRSPMPTFDDKHQHIVAVAEDAALYDEPIWADNHLCRKVAVLQELHKRTKTGLGTVNPDYYGTWILETDDNAQQYQGGKRYIGIILMEHLEGRTIEELCTREPAPAEELGNLIVPLNPITIPIPGADGAELILDVTSTEVRHHIVKQIMHGVVDSQHVGIRRHALDACDVMIVVRRGGEILDKPQAVLLESLVCEVWSTLWDGEKYFNDSDDPYQKLPRPLHPFDEFTHNDFEDLDGWYDTNWRAENRVRLDAWMLKQFGLLNESRRYSPWNEIEARSKYEQWRLYRALDLIENQQTRDFPMHSLPPIPQPGNRGSLSLRQQPRVNYAMNQRQPGIDNSPAMEPTRSARIEAEDEDTRYLRSFDQKEFEDNAKTTLRDMLQDHPQLADATSEYASSAHGSVPDDE</sequence>
<feature type="compositionally biased region" description="Basic and acidic residues" evidence="1">
    <location>
        <begin position="479"/>
        <end position="488"/>
    </location>
</feature>
<proteinExistence type="predicted"/>
<protein>
    <submittedName>
        <fullName evidence="2">Uncharacterized protein</fullName>
    </submittedName>
</protein>
<feature type="region of interest" description="Disordered" evidence="1">
    <location>
        <begin position="438"/>
        <end position="463"/>
    </location>
</feature>
<reference evidence="2" key="1">
    <citation type="submission" date="2019-06" db="EMBL/GenBank/DDBJ databases">
        <authorList>
            <person name="Gan P."/>
            <person name="Shirasu K."/>
        </authorList>
    </citation>
    <scope>NUCLEOTIDE SEQUENCE [LARGE SCALE GENOMIC DNA]</scope>
    <source>
        <strain evidence="2">CAD2</strain>
    </source>
</reference>
<evidence type="ECO:0000256" key="1">
    <source>
        <dbReference type="SAM" id="MobiDB-lite"/>
    </source>
</evidence>
<organism evidence="2 3">
    <name type="scientific">Colletotrichum siamense</name>
    <name type="common">Anthracnose fungus</name>
    <dbReference type="NCBI Taxonomy" id="690259"/>
    <lineage>
        <taxon>Eukaryota</taxon>
        <taxon>Fungi</taxon>
        <taxon>Dikarya</taxon>
        <taxon>Ascomycota</taxon>
        <taxon>Pezizomycotina</taxon>
        <taxon>Sordariomycetes</taxon>
        <taxon>Hypocreomycetidae</taxon>
        <taxon>Glomerellales</taxon>
        <taxon>Glomerellaceae</taxon>
        <taxon>Colletotrichum</taxon>
        <taxon>Colletotrichum gloeosporioides species complex</taxon>
    </lineage>
</organism>
<keyword evidence="3" id="KW-1185">Reference proteome</keyword>
<gene>
    <name evidence="2" type="ORF">CGCSCA2_v009798</name>
</gene>
<feature type="region of interest" description="Disordered" evidence="1">
    <location>
        <begin position="479"/>
        <end position="512"/>
    </location>
</feature>
<feature type="region of interest" description="Disordered" evidence="1">
    <location>
        <begin position="28"/>
        <end position="48"/>
    </location>
</feature>
<dbReference type="EMBL" id="QPMT01000035">
    <property type="protein sequence ID" value="KAF4853811.1"/>
    <property type="molecule type" value="Genomic_DNA"/>
</dbReference>
<dbReference type="AlphaFoldDB" id="A0A9P5EM71"/>
<name>A0A9P5EM71_COLSI</name>
<comment type="caution">
    <text evidence="2">The sequence shown here is derived from an EMBL/GenBank/DDBJ whole genome shotgun (WGS) entry which is preliminary data.</text>
</comment>
<evidence type="ECO:0000313" key="3">
    <source>
        <dbReference type="Proteomes" id="UP000711996"/>
    </source>
</evidence>
<evidence type="ECO:0000313" key="2">
    <source>
        <dbReference type="EMBL" id="KAF4853811.1"/>
    </source>
</evidence>
<dbReference type="Proteomes" id="UP000711996">
    <property type="component" value="Unassembled WGS sequence"/>
</dbReference>
<dbReference type="OrthoDB" id="4817336at2759"/>